<dbReference type="Proteomes" id="UP000041254">
    <property type="component" value="Unassembled WGS sequence"/>
</dbReference>
<evidence type="ECO:0008006" key="4">
    <source>
        <dbReference type="Google" id="ProtNLM"/>
    </source>
</evidence>
<dbReference type="EMBL" id="CDMY01000179">
    <property type="protein sequence ID" value="CEL93604.1"/>
    <property type="molecule type" value="Genomic_DNA"/>
</dbReference>
<keyword evidence="3" id="KW-1185">Reference proteome</keyword>
<proteinExistence type="predicted"/>
<name>A0A0G4EE38_VITBC</name>
<evidence type="ECO:0000313" key="3">
    <source>
        <dbReference type="Proteomes" id="UP000041254"/>
    </source>
</evidence>
<dbReference type="InParanoid" id="A0A0G4EE38"/>
<organism evidence="2 3">
    <name type="scientific">Vitrella brassicaformis (strain CCMP3155)</name>
    <dbReference type="NCBI Taxonomy" id="1169540"/>
    <lineage>
        <taxon>Eukaryota</taxon>
        <taxon>Sar</taxon>
        <taxon>Alveolata</taxon>
        <taxon>Colpodellida</taxon>
        <taxon>Vitrellaceae</taxon>
        <taxon>Vitrella</taxon>
    </lineage>
</organism>
<dbReference type="Gene3D" id="3.30.428.10">
    <property type="entry name" value="HIT-like"/>
    <property type="match status" value="1"/>
</dbReference>
<feature type="transmembrane region" description="Helical" evidence="1">
    <location>
        <begin position="220"/>
        <end position="235"/>
    </location>
</feature>
<gene>
    <name evidence="2" type="ORF">Vbra_11312</name>
</gene>
<sequence length="350" mass="38732">MSRPRQEVRAIQVRVSNSLASGEQVDNDDNDSRSHIACQLKGARRAMRMRTSWWSMQLSATTSGGTTRSATRSGRPHLAHFVPQPSANLQPTAAERAAVEEPLRGHELLMWTRLIEDESQLLHRLGSQLRGPALLARGFVSPDDPVTLTVLPPKDKTSSCRDEEEAAGATTTLKLSGQLDGEGAPSLGEVTAARPALNAARYTDTPLEPPNLYAEQGRRLLLFYLFAGALLRAWLGGNLLVTSGGTMVILGGTFPLPMVRKMNELGLQLAEEQRQHLLQQWRIYLTAPPQLSFHTPAYISVPHLHLHVLVPPFAHGKERKHDLREWARVESIDRVKARLEREQQSVSSIG</sequence>
<accession>A0A0G4EE38</accession>
<dbReference type="AlphaFoldDB" id="A0A0G4EE38"/>
<dbReference type="SUPFAM" id="SSF54197">
    <property type="entry name" value="HIT-like"/>
    <property type="match status" value="1"/>
</dbReference>
<dbReference type="VEuPathDB" id="CryptoDB:Vbra_11312"/>
<keyword evidence="1" id="KW-1133">Transmembrane helix</keyword>
<reference evidence="2 3" key="1">
    <citation type="submission" date="2014-11" db="EMBL/GenBank/DDBJ databases">
        <authorList>
            <person name="Zhu J."/>
            <person name="Qi W."/>
            <person name="Song R."/>
        </authorList>
    </citation>
    <scope>NUCLEOTIDE SEQUENCE [LARGE SCALE GENOMIC DNA]</scope>
</reference>
<keyword evidence="1" id="KW-0472">Membrane</keyword>
<dbReference type="InterPro" id="IPR036265">
    <property type="entry name" value="HIT-like_sf"/>
</dbReference>
<protein>
    <recommendedName>
        <fullName evidence="4">HIT domain-containing protein</fullName>
    </recommendedName>
</protein>
<evidence type="ECO:0000256" key="1">
    <source>
        <dbReference type="SAM" id="Phobius"/>
    </source>
</evidence>
<evidence type="ECO:0000313" key="2">
    <source>
        <dbReference type="EMBL" id="CEL93604.1"/>
    </source>
</evidence>
<keyword evidence="1" id="KW-0812">Transmembrane</keyword>